<accession>A0A2J5HLP2</accession>
<dbReference type="EMBL" id="KZ559584">
    <property type="protein sequence ID" value="PLN78036.1"/>
    <property type="molecule type" value="Genomic_DNA"/>
</dbReference>
<name>A0A2J5HLP2_9EURO</name>
<evidence type="ECO:0000313" key="2">
    <source>
        <dbReference type="EMBL" id="PLN78036.1"/>
    </source>
</evidence>
<dbReference type="AlphaFoldDB" id="A0A2J5HLP2"/>
<evidence type="ECO:0000256" key="1">
    <source>
        <dbReference type="SAM" id="SignalP"/>
    </source>
</evidence>
<dbReference type="Proteomes" id="UP000235023">
    <property type="component" value="Unassembled WGS sequence"/>
</dbReference>
<protein>
    <recommendedName>
        <fullName evidence="4">Beta/gamma crystallin 'Greek key' domain-containing protein</fullName>
    </recommendedName>
</protein>
<evidence type="ECO:0008006" key="4">
    <source>
        <dbReference type="Google" id="ProtNLM"/>
    </source>
</evidence>
<evidence type="ECO:0000313" key="3">
    <source>
        <dbReference type="Proteomes" id="UP000235023"/>
    </source>
</evidence>
<dbReference type="Gene3D" id="2.60.20.10">
    <property type="entry name" value="Crystallins"/>
    <property type="match status" value="1"/>
</dbReference>
<keyword evidence="1" id="KW-0732">Signal</keyword>
<keyword evidence="3" id="KW-1185">Reference proteome</keyword>
<reference evidence="3" key="1">
    <citation type="submission" date="2017-12" db="EMBL/GenBank/DDBJ databases">
        <authorList>
            <consortium name="DOE Joint Genome Institute"/>
            <person name="Mondo S.J."/>
            <person name="Kjaerbolling I."/>
            <person name="Vesth T.C."/>
            <person name="Frisvad J.C."/>
            <person name="Nybo J.L."/>
            <person name="Theobald S."/>
            <person name="Kuo A."/>
            <person name="Bowyer P."/>
            <person name="Matsuda Y."/>
            <person name="Lyhne E.K."/>
            <person name="Kogle M.E."/>
            <person name="Clum A."/>
            <person name="Lipzen A."/>
            <person name="Salamov A."/>
            <person name="Ngan C.Y."/>
            <person name="Daum C."/>
            <person name="Chiniquy J."/>
            <person name="Barry K."/>
            <person name="LaButti K."/>
            <person name="Haridas S."/>
            <person name="Simmons B.A."/>
            <person name="Magnuson J.K."/>
            <person name="Mortensen U.H."/>
            <person name="Larsen T.O."/>
            <person name="Grigoriev I.V."/>
            <person name="Baker S.E."/>
            <person name="Andersen M.R."/>
            <person name="Nordberg H.P."/>
            <person name="Cantor M.N."/>
            <person name="Hua S.X."/>
        </authorList>
    </citation>
    <scope>NUCLEOTIDE SEQUENCE [LARGE SCALE GENOMIC DNA]</scope>
    <source>
        <strain evidence="3">IBT 19404</strain>
    </source>
</reference>
<sequence>MVNLTQFASAALLLLPLVTAQAPVAELFDDMYYEGARITIPADGNCYDLKNLTPDLTRKVSSMKVPDGYYCAINEYKQCSGVGVLKLRASTNSLYNQGWNDKIMSVMCLKGRKKSKGGRR</sequence>
<organism evidence="2 3">
    <name type="scientific">Aspergillus taichungensis</name>
    <dbReference type="NCBI Taxonomy" id="482145"/>
    <lineage>
        <taxon>Eukaryota</taxon>
        <taxon>Fungi</taxon>
        <taxon>Dikarya</taxon>
        <taxon>Ascomycota</taxon>
        <taxon>Pezizomycotina</taxon>
        <taxon>Eurotiomycetes</taxon>
        <taxon>Eurotiomycetidae</taxon>
        <taxon>Eurotiales</taxon>
        <taxon>Aspergillaceae</taxon>
        <taxon>Aspergillus</taxon>
        <taxon>Aspergillus subgen. Circumdati</taxon>
    </lineage>
</organism>
<proteinExistence type="predicted"/>
<feature type="chain" id="PRO_5014374973" description="Beta/gamma crystallin 'Greek key' domain-containing protein" evidence="1">
    <location>
        <begin position="21"/>
        <end position="120"/>
    </location>
</feature>
<feature type="signal peptide" evidence="1">
    <location>
        <begin position="1"/>
        <end position="20"/>
    </location>
</feature>
<gene>
    <name evidence="2" type="ORF">BDW42DRAFT_175728</name>
</gene>